<comment type="similarity">
    <text evidence="8">Belongs to the binding-protein-dependent transport system permease family.</text>
</comment>
<name>A0A1B2ECW3_9HYPH</name>
<comment type="subcellular location">
    <subcellularLocation>
        <location evidence="1">Cell inner membrane</location>
        <topology evidence="1">Multi-pass membrane protein</topology>
    </subcellularLocation>
    <subcellularLocation>
        <location evidence="8">Cell membrane</location>
        <topology evidence="8">Multi-pass membrane protein</topology>
    </subcellularLocation>
</comment>
<feature type="transmembrane region" description="Helical" evidence="8">
    <location>
        <begin position="532"/>
        <end position="554"/>
    </location>
</feature>
<dbReference type="PANTHER" id="PTHR43357:SF4">
    <property type="entry name" value="INNER MEMBRANE ABC TRANSPORTER PERMEASE PROTEIN YDCV"/>
    <property type="match status" value="1"/>
</dbReference>
<dbReference type="Pfam" id="PF00528">
    <property type="entry name" value="BPD_transp_1"/>
    <property type="match status" value="2"/>
</dbReference>
<evidence type="ECO:0000256" key="2">
    <source>
        <dbReference type="ARBA" id="ARBA00022448"/>
    </source>
</evidence>
<dbReference type="AlphaFoldDB" id="A0A1B2ECW3"/>
<evidence type="ECO:0000313" key="10">
    <source>
        <dbReference type="EMBL" id="ANY77824.1"/>
    </source>
</evidence>
<keyword evidence="5 8" id="KW-0812">Transmembrane</keyword>
<feature type="transmembrane region" description="Helical" evidence="8">
    <location>
        <begin position="487"/>
        <end position="512"/>
    </location>
</feature>
<protein>
    <submittedName>
        <fullName evidence="10">Iron ABC transporter permease</fullName>
    </submittedName>
</protein>
<dbReference type="GO" id="GO:0055085">
    <property type="term" value="P:transmembrane transport"/>
    <property type="evidence" value="ECO:0007669"/>
    <property type="project" value="InterPro"/>
</dbReference>
<feature type="transmembrane region" description="Helical" evidence="8">
    <location>
        <begin position="73"/>
        <end position="94"/>
    </location>
</feature>
<keyword evidence="6 8" id="KW-1133">Transmembrane helix</keyword>
<accession>A0A1B2ECW3</accession>
<feature type="transmembrane region" description="Helical" evidence="8">
    <location>
        <begin position="306"/>
        <end position="329"/>
    </location>
</feature>
<evidence type="ECO:0000256" key="5">
    <source>
        <dbReference type="ARBA" id="ARBA00022692"/>
    </source>
</evidence>
<keyword evidence="3" id="KW-1003">Cell membrane</keyword>
<dbReference type="PANTHER" id="PTHR43357">
    <property type="entry name" value="INNER MEMBRANE ABC TRANSPORTER PERMEASE PROTEIN YDCV"/>
    <property type="match status" value="1"/>
</dbReference>
<feature type="transmembrane region" description="Helical" evidence="8">
    <location>
        <begin position="101"/>
        <end position="125"/>
    </location>
</feature>
<sequence length="603" mass="62838">MRHSTPSRSFLERGGFGLLALVVLIVFAFDVLPAARLLLTALAPGGVFNPDAALAALSSRSALNAARATLETAFLSSLLALPLGVAMAFALGVTDMRGRRLVSFLFVLSVMISPQVMALAFLHLAGPASPILNTLGLAPEAGSANPMLGRGGIVLVMGLHHAPLVYVVMSAGLKRIPSAVVEAARIDGAHPMRIVTDHLLPLLRPHLVSAALLAFVAGIGNFGIPALLGAPVNYLTLPVLIYRRLSSFGTSILGDVAALGLLVAAIAIVCVAASQFLMRRSSVHLEEDAPLQPFWPLGRLRAPTEIVVALVIGVTLILPMLSLLTTALVPSYGMKLNLATITLDNFTEVLARQDVTIRAFTNSLLYAGGAACLLAVLSVLLAYGLVRLMAYGRTAAIALLEIAYVLPGIVLAIACILLFLKPLPLVGVSLYATPWVIVFAYLARFLSVTLKPVLAGMEQIDMAQEEAAAIDGASLAQRLVDIVLPSLLPAAVAGGLMAFLLAFSELTVSALLWSAGTETIGVVLYNLEEAGLASQASAVAVVIVAVVTVAMLALDALGRYLPAGTLPWHCDVESGMQTRARPAQSSNGAIPIGGMKPRPALGT</sequence>
<dbReference type="Gene3D" id="1.10.3720.10">
    <property type="entry name" value="MetI-like"/>
    <property type="match status" value="2"/>
</dbReference>
<dbReference type="OrthoDB" id="27542at2"/>
<dbReference type="SUPFAM" id="SSF161098">
    <property type="entry name" value="MetI-like"/>
    <property type="match status" value="2"/>
</dbReference>
<evidence type="ECO:0000256" key="8">
    <source>
        <dbReference type="RuleBase" id="RU363032"/>
    </source>
</evidence>
<dbReference type="InterPro" id="IPR035906">
    <property type="entry name" value="MetI-like_sf"/>
</dbReference>
<keyword evidence="4" id="KW-0997">Cell inner membrane</keyword>
<evidence type="ECO:0000256" key="1">
    <source>
        <dbReference type="ARBA" id="ARBA00004429"/>
    </source>
</evidence>
<gene>
    <name evidence="10" type="ORF">BB934_05900</name>
</gene>
<feature type="transmembrane region" description="Helical" evidence="8">
    <location>
        <begin position="364"/>
        <end position="386"/>
    </location>
</feature>
<evidence type="ECO:0000256" key="4">
    <source>
        <dbReference type="ARBA" id="ARBA00022519"/>
    </source>
</evidence>
<dbReference type="RefSeq" id="WP_099508808.1">
    <property type="nucleotide sequence ID" value="NZ_CP016616.1"/>
</dbReference>
<evidence type="ECO:0000256" key="3">
    <source>
        <dbReference type="ARBA" id="ARBA00022475"/>
    </source>
</evidence>
<proteinExistence type="inferred from homology"/>
<feature type="domain" description="ABC transmembrane type-1" evidence="9">
    <location>
        <begin position="66"/>
        <end position="274"/>
    </location>
</feature>
<evidence type="ECO:0000256" key="6">
    <source>
        <dbReference type="ARBA" id="ARBA00022989"/>
    </source>
</evidence>
<feature type="transmembrane region" description="Helical" evidence="8">
    <location>
        <begin position="425"/>
        <end position="443"/>
    </location>
</feature>
<feature type="domain" description="ABC transmembrane type-1" evidence="9">
    <location>
        <begin position="360"/>
        <end position="554"/>
    </location>
</feature>
<feature type="transmembrane region" description="Helical" evidence="8">
    <location>
        <begin position="398"/>
        <end position="419"/>
    </location>
</feature>
<feature type="transmembrane region" description="Helical" evidence="8">
    <location>
        <begin position="16"/>
        <end position="39"/>
    </location>
</feature>
<organism evidence="10">
    <name type="scientific">Microvirga ossetica</name>
    <dbReference type="NCBI Taxonomy" id="1882682"/>
    <lineage>
        <taxon>Bacteria</taxon>
        <taxon>Pseudomonadati</taxon>
        <taxon>Pseudomonadota</taxon>
        <taxon>Alphaproteobacteria</taxon>
        <taxon>Hyphomicrobiales</taxon>
        <taxon>Methylobacteriaceae</taxon>
        <taxon>Microvirga</taxon>
    </lineage>
</organism>
<feature type="transmembrane region" description="Helical" evidence="8">
    <location>
        <begin position="147"/>
        <end position="168"/>
    </location>
</feature>
<keyword evidence="2 8" id="KW-0813">Transport</keyword>
<feature type="transmembrane region" description="Helical" evidence="8">
    <location>
        <begin position="248"/>
        <end position="273"/>
    </location>
</feature>
<dbReference type="CDD" id="cd06261">
    <property type="entry name" value="TM_PBP2"/>
    <property type="match status" value="2"/>
</dbReference>
<dbReference type="InterPro" id="IPR000515">
    <property type="entry name" value="MetI-like"/>
</dbReference>
<evidence type="ECO:0000256" key="7">
    <source>
        <dbReference type="ARBA" id="ARBA00023136"/>
    </source>
</evidence>
<keyword evidence="7 8" id="KW-0472">Membrane</keyword>
<evidence type="ECO:0000259" key="9">
    <source>
        <dbReference type="PROSITE" id="PS50928"/>
    </source>
</evidence>
<reference evidence="10" key="1">
    <citation type="submission" date="2016-07" db="EMBL/GenBank/DDBJ databases">
        <title>Microvirga ossetica sp. nov. a new species of rhizobia isolated from root nodules of the legume species Vicia alpestris Steven originated from North Ossetia region in the Caucasus.</title>
        <authorList>
            <person name="Safronova V.I."/>
            <person name="Kuznetsova I.G."/>
            <person name="Sazanova A.L."/>
            <person name="Belimov A."/>
            <person name="Andronov E."/>
            <person name="Osledkin Y.S."/>
            <person name="Onishchuk O.P."/>
            <person name="Kurchak O.N."/>
            <person name="Shaposhnikov A.I."/>
            <person name="Willems A."/>
            <person name="Tikhonovich I.A."/>
        </authorList>
    </citation>
    <scope>NUCLEOTIDE SEQUENCE [LARGE SCALE GENOMIC DNA]</scope>
    <source>
        <strain evidence="10">V5/3M</strain>
    </source>
</reference>
<dbReference type="EMBL" id="CP016616">
    <property type="protein sequence ID" value="ANY77824.1"/>
    <property type="molecule type" value="Genomic_DNA"/>
</dbReference>
<dbReference type="GO" id="GO:0005886">
    <property type="term" value="C:plasma membrane"/>
    <property type="evidence" value="ECO:0007669"/>
    <property type="project" value="UniProtKB-SubCell"/>
</dbReference>
<dbReference type="PROSITE" id="PS50928">
    <property type="entry name" value="ABC_TM1"/>
    <property type="match status" value="2"/>
</dbReference>
<feature type="transmembrane region" description="Helical" evidence="8">
    <location>
        <begin position="207"/>
        <end position="228"/>
    </location>
</feature>
<dbReference type="KEGG" id="moc:BB934_05900"/>